<dbReference type="GO" id="GO:0009851">
    <property type="term" value="P:auxin biosynthetic process"/>
    <property type="evidence" value="ECO:0007669"/>
    <property type="project" value="UniProtKB-KW"/>
</dbReference>
<dbReference type="Pfam" id="PF01593">
    <property type="entry name" value="Amino_oxidase"/>
    <property type="match status" value="1"/>
</dbReference>
<name>A0A934QHU5_9PROT</name>
<proteinExistence type="inferred from homology"/>
<feature type="domain" description="Amine oxidase" evidence="7">
    <location>
        <begin position="18"/>
        <end position="414"/>
    </location>
</feature>
<protein>
    <recommendedName>
        <fullName evidence="4">Tryptophan 2-monooxygenase</fullName>
        <ecNumber evidence="3">1.13.12.3</ecNumber>
    </recommendedName>
</protein>
<dbReference type="PANTHER" id="PTHR10742">
    <property type="entry name" value="FLAVIN MONOAMINE OXIDASE"/>
    <property type="match status" value="1"/>
</dbReference>
<organism evidence="8 9">
    <name type="scientific">Rhodovibrio salinarum</name>
    <dbReference type="NCBI Taxonomy" id="1087"/>
    <lineage>
        <taxon>Bacteria</taxon>
        <taxon>Pseudomonadati</taxon>
        <taxon>Pseudomonadota</taxon>
        <taxon>Alphaproteobacteria</taxon>
        <taxon>Rhodospirillales</taxon>
        <taxon>Rhodovibrionaceae</taxon>
        <taxon>Rhodovibrio</taxon>
    </lineage>
</organism>
<dbReference type="Gene3D" id="3.50.50.60">
    <property type="entry name" value="FAD/NAD(P)-binding domain"/>
    <property type="match status" value="1"/>
</dbReference>
<dbReference type="GO" id="GO:0050361">
    <property type="term" value="F:tryptophan 2-monooxygenase activity"/>
    <property type="evidence" value="ECO:0007669"/>
    <property type="project" value="UniProtKB-EC"/>
</dbReference>
<reference evidence="8" key="1">
    <citation type="submission" date="2017-08" db="EMBL/GenBank/DDBJ databases">
        <authorList>
            <person name="Imhoff J.F."/>
            <person name="Rahn T."/>
            <person name="Kuenzel S."/>
            <person name="Neulinger S.C."/>
        </authorList>
    </citation>
    <scope>NUCLEOTIDE SEQUENCE</scope>
    <source>
        <strain evidence="8">DSM 9154</strain>
    </source>
</reference>
<evidence type="ECO:0000256" key="5">
    <source>
        <dbReference type="ARBA" id="ARBA00023070"/>
    </source>
</evidence>
<dbReference type="AlphaFoldDB" id="A0A934QHU5"/>
<evidence type="ECO:0000256" key="2">
    <source>
        <dbReference type="ARBA" id="ARBA00005833"/>
    </source>
</evidence>
<dbReference type="EC" id="1.13.12.3" evidence="3"/>
<sequence>MVSDLPSEVDLAIVGAGVAGLAAAKTARARGLSVAVLEAQTRTGGRAFTDALNAGDGKAPLPWDRGCHWLHQARENPFTEIADSLGFRYRKSDCTTRIWLGNRWADNTELAERWAAAERAEAAVAAAARSGHDVAMAEVMPDLGRWDGIHRQFLRAMTGEDPAATSAVDDHRYKETDDNWPVEAGFGALIAAWAAELPVATATPVRRLDRTGADLRLETDRGILQARTAILTPSTNVLLSGDLRVDPALPGDLLDTLDGVPLGAANKVALAFDRDVFGLDHALVAHQPDAPRGCNFQIRPFGRDMAVAYTGGPLARELEQTDPAEMTAFAVDQLVAMFGSDVRRHLVSSATTAWGRDPWIRGSYTVCRPGRADARERLLQPVEDRIWLAGEACSLSAFGTVRGAYASGTEAARQAAASLSRANGA</sequence>
<dbReference type="SUPFAM" id="SSF51905">
    <property type="entry name" value="FAD/NAD(P)-binding domain"/>
    <property type="match status" value="1"/>
</dbReference>
<evidence type="ECO:0000259" key="7">
    <source>
        <dbReference type="Pfam" id="PF01593"/>
    </source>
</evidence>
<reference evidence="8" key="2">
    <citation type="journal article" date="2020" name="Microorganisms">
        <title>Osmotic Adaptation and Compatible Solute Biosynthesis of Phototrophic Bacteria as Revealed from Genome Analyses.</title>
        <authorList>
            <person name="Imhoff J.F."/>
            <person name="Rahn T."/>
            <person name="Kunzel S."/>
            <person name="Keller A."/>
            <person name="Neulinger S.C."/>
        </authorList>
    </citation>
    <scope>NUCLEOTIDE SEQUENCE</scope>
    <source>
        <strain evidence="8">DSM 9154</strain>
    </source>
</reference>
<evidence type="ECO:0000256" key="4">
    <source>
        <dbReference type="ARBA" id="ARBA00017871"/>
    </source>
</evidence>
<dbReference type="InterPro" id="IPR050281">
    <property type="entry name" value="Flavin_monoamine_oxidase"/>
</dbReference>
<evidence type="ECO:0000313" key="9">
    <source>
        <dbReference type="Proteomes" id="UP000778970"/>
    </source>
</evidence>
<comment type="caution">
    <text evidence="8">The sequence shown here is derived from an EMBL/GenBank/DDBJ whole genome shotgun (WGS) entry which is preliminary data.</text>
</comment>
<comment type="similarity">
    <text evidence="2">Belongs to the tryptophan 2-monooxygenase family.</text>
</comment>
<dbReference type="InterPro" id="IPR002937">
    <property type="entry name" value="Amino_oxidase"/>
</dbReference>
<evidence type="ECO:0000256" key="1">
    <source>
        <dbReference type="ARBA" id="ARBA00004814"/>
    </source>
</evidence>
<accession>A0A934QHU5</accession>
<dbReference type="EMBL" id="NRRE01000022">
    <property type="protein sequence ID" value="MBK1697251.1"/>
    <property type="molecule type" value="Genomic_DNA"/>
</dbReference>
<comment type="pathway">
    <text evidence="1">Plant hormone metabolism; auxin biosynthesis.</text>
</comment>
<evidence type="ECO:0000256" key="3">
    <source>
        <dbReference type="ARBA" id="ARBA00012535"/>
    </source>
</evidence>
<gene>
    <name evidence="8" type="ORF">CKO21_08315</name>
</gene>
<evidence type="ECO:0000256" key="6">
    <source>
        <dbReference type="ARBA" id="ARBA00047321"/>
    </source>
</evidence>
<dbReference type="PANTHER" id="PTHR10742:SF410">
    <property type="entry name" value="LYSINE-SPECIFIC HISTONE DEMETHYLASE 2"/>
    <property type="match status" value="1"/>
</dbReference>
<keyword evidence="5" id="KW-0073">Auxin biosynthesis</keyword>
<evidence type="ECO:0000313" key="8">
    <source>
        <dbReference type="EMBL" id="MBK1697251.1"/>
    </source>
</evidence>
<dbReference type="Proteomes" id="UP000778970">
    <property type="component" value="Unassembled WGS sequence"/>
</dbReference>
<dbReference type="InterPro" id="IPR036188">
    <property type="entry name" value="FAD/NAD-bd_sf"/>
</dbReference>
<keyword evidence="9" id="KW-1185">Reference proteome</keyword>
<dbReference type="SUPFAM" id="SSF54373">
    <property type="entry name" value="FAD-linked reductases, C-terminal domain"/>
    <property type="match status" value="1"/>
</dbReference>
<comment type="catalytic activity">
    <reaction evidence="6">
        <text>L-tryptophan + O2 = indole-3-acetamide + CO2 + H2O</text>
        <dbReference type="Rhea" id="RHEA:16165"/>
        <dbReference type="ChEBI" id="CHEBI:15377"/>
        <dbReference type="ChEBI" id="CHEBI:15379"/>
        <dbReference type="ChEBI" id="CHEBI:16031"/>
        <dbReference type="ChEBI" id="CHEBI:16526"/>
        <dbReference type="ChEBI" id="CHEBI:57912"/>
        <dbReference type="EC" id="1.13.12.3"/>
    </reaction>
</comment>